<evidence type="ECO:0000313" key="2">
    <source>
        <dbReference type="EMBL" id="SDG46529.1"/>
    </source>
</evidence>
<dbReference type="Gene3D" id="3.10.450.50">
    <property type="match status" value="1"/>
</dbReference>
<dbReference type="OrthoDB" id="582835at2"/>
<dbReference type="Proteomes" id="UP000182284">
    <property type="component" value="Unassembled WGS sequence"/>
</dbReference>
<dbReference type="SUPFAM" id="SSF54427">
    <property type="entry name" value="NTF2-like"/>
    <property type="match status" value="1"/>
</dbReference>
<dbReference type="NCBIfam" id="TIGR02096">
    <property type="entry name" value="ketosteroid isomerase-related protein"/>
    <property type="match status" value="1"/>
</dbReference>
<dbReference type="InterPro" id="IPR037401">
    <property type="entry name" value="SnoaL-like"/>
</dbReference>
<name>A0A1G7UHI1_9RHOB</name>
<proteinExistence type="predicted"/>
<organism evidence="2 3">
    <name type="scientific">Celeribacter baekdonensis</name>
    <dbReference type="NCBI Taxonomy" id="875171"/>
    <lineage>
        <taxon>Bacteria</taxon>
        <taxon>Pseudomonadati</taxon>
        <taxon>Pseudomonadota</taxon>
        <taxon>Alphaproteobacteria</taxon>
        <taxon>Rhodobacterales</taxon>
        <taxon>Roseobacteraceae</taxon>
        <taxon>Celeribacter</taxon>
    </lineage>
</organism>
<dbReference type="InterPro" id="IPR011721">
    <property type="entry name" value="CHP02096"/>
</dbReference>
<dbReference type="InterPro" id="IPR032710">
    <property type="entry name" value="NTF2-like_dom_sf"/>
</dbReference>
<dbReference type="EMBL" id="FNBL01000022">
    <property type="protein sequence ID" value="SDG46529.1"/>
    <property type="molecule type" value="Genomic_DNA"/>
</dbReference>
<gene>
    <name evidence="2" type="ORF">SAMN04488117_12222</name>
</gene>
<evidence type="ECO:0000259" key="1">
    <source>
        <dbReference type="Pfam" id="PF12680"/>
    </source>
</evidence>
<feature type="domain" description="SnoaL-like" evidence="1">
    <location>
        <begin position="13"/>
        <end position="123"/>
    </location>
</feature>
<reference evidence="2 3" key="1">
    <citation type="submission" date="2016-10" db="EMBL/GenBank/DDBJ databases">
        <authorList>
            <person name="de Groot N.N."/>
        </authorList>
    </citation>
    <scope>NUCLEOTIDE SEQUENCE [LARGE SCALE GENOMIC DNA]</scope>
    <source>
        <strain evidence="2 3">DSM 27375</strain>
    </source>
</reference>
<accession>A0A1G7UHI1</accession>
<dbReference type="Pfam" id="PF12680">
    <property type="entry name" value="SnoaL_2"/>
    <property type="match status" value="1"/>
</dbReference>
<dbReference type="AlphaFoldDB" id="A0A1G7UHI1"/>
<protein>
    <recommendedName>
        <fullName evidence="1">SnoaL-like domain-containing protein</fullName>
    </recommendedName>
</protein>
<sequence>MTAAQDATLALLTRYYAAFATQDHAGMLDCLTDDVAHHINQGGTETGKAAFAAFLDVMDTAYCERLTDMVLFASEDGTRAAAEFRVLGTYLKTAEGCPEAHGQTYELPAGAFFSLKNGKIARISVYYNAADWVEQVS</sequence>
<evidence type="ECO:0000313" key="3">
    <source>
        <dbReference type="Proteomes" id="UP000182284"/>
    </source>
</evidence>
<dbReference type="RefSeq" id="WP_074647416.1">
    <property type="nucleotide sequence ID" value="NZ_FNBL01000022.1"/>
</dbReference>